<reference evidence="1 2" key="2">
    <citation type="submission" date="2013-09" db="EMBL/GenBank/DDBJ databases">
        <title>Whole genome comparison of six Crocosphaera watsonii strains with differing phenotypes.</title>
        <authorList>
            <person name="Bench S.R."/>
            <person name="Heller P."/>
            <person name="Frank I."/>
            <person name="Arciniega M."/>
            <person name="Shilova I.N."/>
            <person name="Zehr J.P."/>
        </authorList>
    </citation>
    <scope>NUCLEOTIDE SEQUENCE [LARGE SCALE GENOMIC DNA]</scope>
    <source>
        <strain evidence="1 2">WH 0402</strain>
    </source>
</reference>
<protein>
    <submittedName>
        <fullName evidence="1">Uncharacterized protein</fullName>
    </submittedName>
</protein>
<evidence type="ECO:0000313" key="2">
    <source>
        <dbReference type="Proteomes" id="UP000018130"/>
    </source>
</evidence>
<dbReference type="InterPro" id="IPR036890">
    <property type="entry name" value="HATPase_C_sf"/>
</dbReference>
<proteinExistence type="predicted"/>
<organism evidence="1 2">
    <name type="scientific">Crocosphaera watsonii WH 0402</name>
    <dbReference type="NCBI Taxonomy" id="1284629"/>
    <lineage>
        <taxon>Bacteria</taxon>
        <taxon>Bacillati</taxon>
        <taxon>Cyanobacteriota</taxon>
        <taxon>Cyanophyceae</taxon>
        <taxon>Oscillatoriophycideae</taxon>
        <taxon>Chroococcales</taxon>
        <taxon>Aphanothecaceae</taxon>
        <taxon>Crocosphaera</taxon>
    </lineage>
</organism>
<dbReference type="Pfam" id="PF13589">
    <property type="entry name" value="HATPase_c_3"/>
    <property type="match status" value="1"/>
</dbReference>
<evidence type="ECO:0000313" key="1">
    <source>
        <dbReference type="EMBL" id="CCQ67126.1"/>
    </source>
</evidence>
<gene>
    <name evidence="1" type="ORF">CWATWH0402_3035</name>
</gene>
<dbReference type="Gene3D" id="3.30.565.10">
    <property type="entry name" value="Histidine kinase-like ATPase, C-terminal domain"/>
    <property type="match status" value="1"/>
</dbReference>
<dbReference type="RefSeq" id="WP_100208670.1">
    <property type="nucleotide sequence ID" value="NZ_CAQN01000547.1"/>
</dbReference>
<dbReference type="Proteomes" id="UP000018130">
    <property type="component" value="Unassembled WGS sequence"/>
</dbReference>
<accession>T2JQ02</accession>
<name>T2JQ02_CROWT</name>
<sequence>MIDLSKLEKSPETTKVEASNNIFSELGKNTYSYLDVISELIDNSIAARRTDMILEVTIKLYFNQKNKVRLFSITDNANGISQDKLGIAITPAGVQSCQSLNEHGLGMKQAIAALGKLKYLATKTIEDSKARVIKEFSFGELTTYYTSEFNQESGTEISITDLKSIVNVTQTSVTNTLTPYLGARYRRFLAPDNKIMNLKLLFLEESEQTSLFQDSGYNIKREWIVKEVKPIYFHPFKRENKPVFLKHPISGKGWKAELTFGYAPQDKEYEELGLKIPNKFQPYYVSIKRQGLDVLLHDRVILFHQLFELDIVPNRHADYNTIRGEIDLKEGFETAITKNSIIEDNNFRHCLEKVRKILKGEEPGPKKEKKNYLRRRSVPDELPEKLLRDRLAEHLENHPIFKKDKVNKEYVLEGIEGYIDILADQEVWEIKTSQANALDIYQLFMYMDVGGFDNGYLVAQDFSGGAKVAIDFIKNKHNKEIILAKHTDFPITHPPSDEERSEYY</sequence>
<dbReference type="SUPFAM" id="SSF55874">
    <property type="entry name" value="ATPase domain of HSP90 chaperone/DNA topoisomerase II/histidine kinase"/>
    <property type="match status" value="1"/>
</dbReference>
<dbReference type="GeneID" id="88764144"/>
<comment type="caution">
    <text evidence="1">The sequence shown here is derived from an EMBL/GenBank/DDBJ whole genome shotgun (WGS) entry which is preliminary data.</text>
</comment>
<dbReference type="AlphaFoldDB" id="T2JQ02"/>
<reference evidence="1 2" key="1">
    <citation type="submission" date="2013-01" db="EMBL/GenBank/DDBJ databases">
        <authorList>
            <person name="Bench S."/>
        </authorList>
    </citation>
    <scope>NUCLEOTIDE SEQUENCE [LARGE SCALE GENOMIC DNA]</scope>
    <source>
        <strain evidence="1 2">WH 0402</strain>
    </source>
</reference>
<dbReference type="EMBL" id="CAQN01000547">
    <property type="protein sequence ID" value="CCQ67126.1"/>
    <property type="molecule type" value="Genomic_DNA"/>
</dbReference>